<name>A0A5K7YM55_9BACT</name>
<dbReference type="EMBL" id="AP021874">
    <property type="protein sequence ID" value="BBO67931.1"/>
    <property type="molecule type" value="Genomic_DNA"/>
</dbReference>
<dbReference type="Pfam" id="PF00176">
    <property type="entry name" value="SNF2-rel_dom"/>
    <property type="match status" value="1"/>
</dbReference>
<keyword evidence="8" id="KW-1185">Reference proteome</keyword>
<organism evidence="7 8">
    <name type="scientific">Desulfosarcina alkanivorans</name>
    <dbReference type="NCBI Taxonomy" id="571177"/>
    <lineage>
        <taxon>Bacteria</taxon>
        <taxon>Pseudomonadati</taxon>
        <taxon>Thermodesulfobacteriota</taxon>
        <taxon>Desulfobacteria</taxon>
        <taxon>Desulfobacterales</taxon>
        <taxon>Desulfosarcinaceae</taxon>
        <taxon>Desulfosarcina</taxon>
    </lineage>
</organism>
<dbReference type="InterPro" id="IPR014001">
    <property type="entry name" value="Helicase_ATP-bd"/>
</dbReference>
<dbReference type="Pfam" id="PF00271">
    <property type="entry name" value="Helicase_C"/>
    <property type="match status" value="1"/>
</dbReference>
<evidence type="ECO:0000256" key="1">
    <source>
        <dbReference type="ARBA" id="ARBA00022741"/>
    </source>
</evidence>
<dbReference type="PANTHER" id="PTHR45766:SF6">
    <property type="entry name" value="SWI_SNF-RELATED MATRIX-ASSOCIATED ACTIN-DEPENDENT REGULATOR OF CHROMATIN SUBFAMILY A-LIKE PROTEIN 1"/>
    <property type="match status" value="1"/>
</dbReference>
<dbReference type="Gene3D" id="3.40.50.10810">
    <property type="entry name" value="Tandem AAA-ATPase domain"/>
    <property type="match status" value="1"/>
</dbReference>
<dbReference type="GO" id="GO:0016787">
    <property type="term" value="F:hydrolase activity"/>
    <property type="evidence" value="ECO:0007669"/>
    <property type="project" value="UniProtKB-KW"/>
</dbReference>
<dbReference type="PROSITE" id="PS51194">
    <property type="entry name" value="HELICASE_CTER"/>
    <property type="match status" value="1"/>
</dbReference>
<keyword evidence="4" id="KW-0067">ATP-binding</keyword>
<dbReference type="InterPro" id="IPR027417">
    <property type="entry name" value="P-loop_NTPase"/>
</dbReference>
<accession>A0A5K7YM55</accession>
<keyword evidence="3 7" id="KW-0347">Helicase</keyword>
<feature type="domain" description="Helicase ATP-binding" evidence="5">
    <location>
        <begin position="110"/>
        <end position="282"/>
    </location>
</feature>
<dbReference type="InterPro" id="IPR000330">
    <property type="entry name" value="SNF2_N"/>
</dbReference>
<dbReference type="InterPro" id="IPR038718">
    <property type="entry name" value="SNF2-like_sf"/>
</dbReference>
<keyword evidence="2" id="KW-0378">Hydrolase</keyword>
<dbReference type="Gene3D" id="3.40.50.300">
    <property type="entry name" value="P-loop containing nucleotide triphosphate hydrolases"/>
    <property type="match status" value="1"/>
</dbReference>
<dbReference type="CDD" id="cd18011">
    <property type="entry name" value="DEXDc_RapA"/>
    <property type="match status" value="1"/>
</dbReference>
<proteinExistence type="predicted"/>
<evidence type="ECO:0000256" key="2">
    <source>
        <dbReference type="ARBA" id="ARBA00022801"/>
    </source>
</evidence>
<dbReference type="InterPro" id="IPR057342">
    <property type="entry name" value="DEXDc_RapA"/>
</dbReference>
<gene>
    <name evidence="7" type="ORF">DSCA_18610</name>
</gene>
<dbReference type="CDD" id="cd18793">
    <property type="entry name" value="SF2_C_SNF"/>
    <property type="match status" value="1"/>
</dbReference>
<keyword evidence="1" id="KW-0547">Nucleotide-binding</keyword>
<dbReference type="PROSITE" id="PS51192">
    <property type="entry name" value="HELICASE_ATP_BIND_1"/>
    <property type="match status" value="1"/>
</dbReference>
<dbReference type="AlphaFoldDB" id="A0A5K7YM55"/>
<dbReference type="OrthoDB" id="18878at2"/>
<dbReference type="GO" id="GO:0005524">
    <property type="term" value="F:ATP binding"/>
    <property type="evidence" value="ECO:0007669"/>
    <property type="project" value="UniProtKB-KW"/>
</dbReference>
<feature type="domain" description="Helicase C-terminal" evidence="6">
    <location>
        <begin position="509"/>
        <end position="659"/>
    </location>
</feature>
<evidence type="ECO:0000256" key="4">
    <source>
        <dbReference type="ARBA" id="ARBA00022840"/>
    </source>
</evidence>
<reference evidence="7 8" key="1">
    <citation type="submission" date="2019-11" db="EMBL/GenBank/DDBJ databases">
        <title>Comparative genomics of hydrocarbon-degrading Desulfosarcina strains.</title>
        <authorList>
            <person name="Watanabe M."/>
            <person name="Kojima H."/>
            <person name="Fukui M."/>
        </authorList>
    </citation>
    <scope>NUCLEOTIDE SEQUENCE [LARGE SCALE GENOMIC DNA]</scope>
    <source>
        <strain evidence="7 8">PL12</strain>
    </source>
</reference>
<dbReference type="RefSeq" id="WP_155316140.1">
    <property type="nucleotide sequence ID" value="NZ_AP021874.1"/>
</dbReference>
<dbReference type="PANTHER" id="PTHR45766">
    <property type="entry name" value="DNA ANNEALING HELICASE AND ENDONUCLEASE ZRANB3 FAMILY MEMBER"/>
    <property type="match status" value="1"/>
</dbReference>
<sequence>MSHAFHEIQPGLKISHPELGDGVVVDREPTGYVTVFFRAHGERQVPADSLLPVADRFDQIVQGMVPATAERLEQLWLAVEAEELPLMESAATLTSAKVDLLPHQVVLVHRVANTRPKRFLVADEVGLGKTIEAALILRELASRGELTRAIMIVPAGLVENWRRELNEVFNLDFEVFGSEGDVTDRKSNAFAKHNRLIVSIDTLKRPARVKKLLAAPPWDLVVFDEAHHLSVYRNGNKVKKTENFKLAEAIRNHCRDLLLLSATPHQGDHFRFWMLIRLLSPELFENDRDMVHNRHRLNAVVIRRTKADACAQDGSPLFVRRMVHTEGFELSEREKEFYNAILGYLRDGYNLAAQQGNKGRALGFVMTVFQKIAASSFAAIRSTLQRRLLMLTIQEGIERDELLDVDGRNRVFEEARQIIHQIHSIPFDPVGNAQTDQILADAKYQLLKKRSEALSFAGAAESYSDSEYEAGAGEASAALLVAVALPEERQRILDLLAHFPGGIESKTAMLSHALRQIWQQNPNEKVVIFATYLGTVEAIRKQLDQEFPGAGIDVLKGGDHGAKTAAQRRFRRKDGPKVLVCTAAGREGINLQFARILFNYDLPWNPMDLEQRIGRIHRYGQESTAQVYNLVAADTIEGQIFMLLEEKLGDIARTLGKVDEHGQIAEDLRTQVLGQLSSTLSYDRLYQDAISDPTLKRTRQELEVALSNADLARQVVFELFQELDRFNLGDYEKFDDQGRGMQRLVSFIARSARLLGWTFRQESDGRWALIRDSEPNILFTTDRDTALQEENLQLIGLEHPIVNQFMRKYAAAGTSTRALTGKVEGLVGDGMLTFWKISTYGKDGQATHHIVKIGMNPDGDRAPWLERLDDKLLGMQAPSVPPEQWKIQAANKKSRLQELLHRELGYSGIINEEMSYSATPLALLGIEN</sequence>
<dbReference type="SMART" id="SM00487">
    <property type="entry name" value="DEXDc"/>
    <property type="match status" value="1"/>
</dbReference>
<evidence type="ECO:0000313" key="7">
    <source>
        <dbReference type="EMBL" id="BBO67931.1"/>
    </source>
</evidence>
<dbReference type="Proteomes" id="UP000427906">
    <property type="component" value="Chromosome"/>
</dbReference>
<dbReference type="KEGG" id="dalk:DSCA_18610"/>
<evidence type="ECO:0000259" key="5">
    <source>
        <dbReference type="PROSITE" id="PS51192"/>
    </source>
</evidence>
<dbReference type="InterPro" id="IPR001650">
    <property type="entry name" value="Helicase_C-like"/>
</dbReference>
<protein>
    <submittedName>
        <fullName evidence="7">Helicase</fullName>
    </submittedName>
</protein>
<evidence type="ECO:0000259" key="6">
    <source>
        <dbReference type="PROSITE" id="PS51194"/>
    </source>
</evidence>
<dbReference type="SUPFAM" id="SSF52540">
    <property type="entry name" value="P-loop containing nucleoside triphosphate hydrolases"/>
    <property type="match status" value="2"/>
</dbReference>
<evidence type="ECO:0000256" key="3">
    <source>
        <dbReference type="ARBA" id="ARBA00022806"/>
    </source>
</evidence>
<dbReference type="SMART" id="SM00490">
    <property type="entry name" value="HELICc"/>
    <property type="match status" value="1"/>
</dbReference>
<dbReference type="GO" id="GO:0004386">
    <property type="term" value="F:helicase activity"/>
    <property type="evidence" value="ECO:0007669"/>
    <property type="project" value="UniProtKB-KW"/>
</dbReference>
<dbReference type="Gene3D" id="3.30.360.80">
    <property type="match status" value="1"/>
</dbReference>
<dbReference type="InterPro" id="IPR049730">
    <property type="entry name" value="SNF2/RAD54-like_C"/>
</dbReference>
<evidence type="ECO:0000313" key="8">
    <source>
        <dbReference type="Proteomes" id="UP000427906"/>
    </source>
</evidence>